<evidence type="ECO:0000313" key="1">
    <source>
        <dbReference type="EMBL" id="RKS83356.1"/>
    </source>
</evidence>
<protein>
    <submittedName>
        <fullName evidence="1">Uncharacterized protein</fullName>
    </submittedName>
</protein>
<evidence type="ECO:0000313" key="2">
    <source>
        <dbReference type="Proteomes" id="UP000268233"/>
    </source>
</evidence>
<dbReference type="AlphaFoldDB" id="A0A495R8D4"/>
<accession>A0A495R8D4</accession>
<dbReference type="RefSeq" id="WP_121303448.1">
    <property type="nucleotide sequence ID" value="NZ_RBWW01000001.1"/>
</dbReference>
<dbReference type="Proteomes" id="UP000268233">
    <property type="component" value="Unassembled WGS sequence"/>
</dbReference>
<reference evidence="1 2" key="1">
    <citation type="submission" date="2018-10" db="EMBL/GenBank/DDBJ databases">
        <title>Genomic Encyclopedia of Archaeal and Bacterial Type Strains, Phase II (KMG-II): from individual species to whole genera.</title>
        <authorList>
            <person name="Goeker M."/>
        </authorList>
    </citation>
    <scope>NUCLEOTIDE SEQUENCE [LARGE SCALE GENOMIC DNA]</scope>
    <source>
        <strain evidence="1 2">DSM 11927</strain>
    </source>
</reference>
<keyword evidence="2" id="KW-1185">Reference proteome</keyword>
<comment type="caution">
    <text evidence="1">The sequence shown here is derived from an EMBL/GenBank/DDBJ whole genome shotgun (WGS) entry which is preliminary data.</text>
</comment>
<gene>
    <name evidence="1" type="ORF">BDK61_2738</name>
</gene>
<dbReference type="EMBL" id="RBWW01000001">
    <property type="protein sequence ID" value="RKS83356.1"/>
    <property type="molecule type" value="Genomic_DNA"/>
</dbReference>
<proteinExistence type="predicted"/>
<name>A0A495R8D4_9EURY</name>
<sequence length="71" mass="8022">MKSFADPSTTFELVFEEASVGQGGLTARRPTGEIRCTECGAVAMNIDDFPHEQWCPQRFVHSRWYAEQLQG</sequence>
<organism evidence="1 2">
    <name type="scientific">Haloarcula quadrata</name>
    <dbReference type="NCBI Taxonomy" id="182779"/>
    <lineage>
        <taxon>Archaea</taxon>
        <taxon>Methanobacteriati</taxon>
        <taxon>Methanobacteriota</taxon>
        <taxon>Stenosarchaea group</taxon>
        <taxon>Halobacteria</taxon>
        <taxon>Halobacteriales</taxon>
        <taxon>Haloarculaceae</taxon>
        <taxon>Haloarcula</taxon>
    </lineage>
</organism>